<sequence>MNRWRGNPWAVLLTLSLGFFMTLLDLTAVNVAIPSMLDDMHTSLDEVLWVINIYILVLAALLITFGRLGDMRGPRTMFIVGVAVFTVASVLCALSRNPAQLIAARAVQGLGAAALMPQTMTIIIATFPAERRGTALGIWGAVAGVATIAGPTLGGFLVSTAGWRWIFFINIPIGVIVLALAVALVPDLRHGARRKLDIVGVLLAAATLVCLTFALTEGQRYDWTAGIWGLLGGGVLLLVIFLVQQGIRQRGEPLLPFGLFRDRNYAVMSFVSATVQVGMMGLFLPVMIYLQSVLRFSAIKAGLVMAPAMVLSAVVSPVAGRMADRIGGKYILMAGLALFATGLAWLALVADVGRTWYEFQPALIVAGFGIGCVFGPMVTVAMYNVEPGMAGAASGALNTIRQIGTVIGSAAVGALLQNRLAGALRDEAAKQAAGLPASVRDQFVAGFDNAAKGGLEVGAGQTGAAFQAPAGTPASVVHDLRQAAASVFEHGVVHAMRPTLALPIAVIAAGAVSCFLVLTGARREVRVARSAYRGRRRRSSMSTDSGATFNHRAGMAAFGEKETRDSGTSAGGRP</sequence>
<dbReference type="Gene3D" id="1.20.1250.20">
    <property type="entry name" value="MFS general substrate transporter like domains"/>
    <property type="match status" value="1"/>
</dbReference>
<dbReference type="RefSeq" id="WP_285485664.1">
    <property type="nucleotide sequence ID" value="NZ_BSTI01000001.1"/>
</dbReference>
<evidence type="ECO:0000256" key="5">
    <source>
        <dbReference type="ARBA" id="ARBA00022989"/>
    </source>
</evidence>
<dbReference type="Proteomes" id="UP001165136">
    <property type="component" value="Unassembled WGS sequence"/>
</dbReference>
<dbReference type="InterPro" id="IPR036259">
    <property type="entry name" value="MFS_trans_sf"/>
</dbReference>
<dbReference type="NCBIfam" id="TIGR00711">
    <property type="entry name" value="efflux_EmrB"/>
    <property type="match status" value="1"/>
</dbReference>
<evidence type="ECO:0000256" key="4">
    <source>
        <dbReference type="ARBA" id="ARBA00022692"/>
    </source>
</evidence>
<accession>A0A9W6QXK7</accession>
<gene>
    <name evidence="10" type="ORF">Atai01_04390</name>
</gene>
<feature type="transmembrane region" description="Helical" evidence="8">
    <location>
        <begin position="102"/>
        <end position="124"/>
    </location>
</feature>
<feature type="transmembrane region" description="Helical" evidence="8">
    <location>
        <begin position="227"/>
        <end position="244"/>
    </location>
</feature>
<feature type="transmembrane region" description="Helical" evidence="8">
    <location>
        <begin position="500"/>
        <end position="521"/>
    </location>
</feature>
<dbReference type="SUPFAM" id="SSF103473">
    <property type="entry name" value="MFS general substrate transporter"/>
    <property type="match status" value="1"/>
</dbReference>
<dbReference type="Gene3D" id="1.20.1720.10">
    <property type="entry name" value="Multidrug resistance protein D"/>
    <property type="match status" value="1"/>
</dbReference>
<proteinExistence type="predicted"/>
<feature type="transmembrane region" description="Helical" evidence="8">
    <location>
        <begin position="136"/>
        <end position="159"/>
    </location>
</feature>
<evidence type="ECO:0000256" key="7">
    <source>
        <dbReference type="SAM" id="MobiDB-lite"/>
    </source>
</evidence>
<evidence type="ECO:0000256" key="1">
    <source>
        <dbReference type="ARBA" id="ARBA00004651"/>
    </source>
</evidence>
<reference evidence="10" key="1">
    <citation type="submission" date="2023-03" db="EMBL/GenBank/DDBJ databases">
        <title>Amycolatopsis taiwanensis NBRC 103393.</title>
        <authorList>
            <person name="Ichikawa N."/>
            <person name="Sato H."/>
            <person name="Tonouchi N."/>
        </authorList>
    </citation>
    <scope>NUCLEOTIDE SEQUENCE</scope>
    <source>
        <strain evidence="10">NBRC 103393</strain>
    </source>
</reference>
<evidence type="ECO:0000256" key="8">
    <source>
        <dbReference type="SAM" id="Phobius"/>
    </source>
</evidence>
<dbReference type="InterPro" id="IPR004638">
    <property type="entry name" value="EmrB-like"/>
</dbReference>
<dbReference type="InterPro" id="IPR011701">
    <property type="entry name" value="MFS"/>
</dbReference>
<keyword evidence="5 8" id="KW-1133">Transmembrane helix</keyword>
<dbReference type="GO" id="GO:0005886">
    <property type="term" value="C:plasma membrane"/>
    <property type="evidence" value="ECO:0007669"/>
    <property type="project" value="UniProtKB-SubCell"/>
</dbReference>
<feature type="transmembrane region" description="Helical" evidence="8">
    <location>
        <begin position="77"/>
        <end position="96"/>
    </location>
</feature>
<feature type="domain" description="Major facilitator superfamily (MFS) profile" evidence="9">
    <location>
        <begin position="11"/>
        <end position="522"/>
    </location>
</feature>
<dbReference type="CDD" id="cd17321">
    <property type="entry name" value="MFS_MMR_MDR_like"/>
    <property type="match status" value="1"/>
</dbReference>
<dbReference type="AlphaFoldDB" id="A0A9W6QXK7"/>
<feature type="transmembrane region" description="Helical" evidence="8">
    <location>
        <begin position="196"/>
        <end position="215"/>
    </location>
</feature>
<feature type="transmembrane region" description="Helical" evidence="8">
    <location>
        <begin position="47"/>
        <end position="65"/>
    </location>
</feature>
<dbReference type="PANTHER" id="PTHR42718:SF46">
    <property type="entry name" value="BLR6921 PROTEIN"/>
    <property type="match status" value="1"/>
</dbReference>
<feature type="transmembrane region" description="Helical" evidence="8">
    <location>
        <begin position="330"/>
        <end position="350"/>
    </location>
</feature>
<keyword evidence="3" id="KW-1003">Cell membrane</keyword>
<evidence type="ECO:0000313" key="11">
    <source>
        <dbReference type="Proteomes" id="UP001165136"/>
    </source>
</evidence>
<feature type="transmembrane region" description="Helical" evidence="8">
    <location>
        <begin position="395"/>
        <end position="416"/>
    </location>
</feature>
<keyword evidence="6 8" id="KW-0472">Membrane</keyword>
<evidence type="ECO:0000256" key="3">
    <source>
        <dbReference type="ARBA" id="ARBA00022475"/>
    </source>
</evidence>
<organism evidence="10 11">
    <name type="scientific">Amycolatopsis taiwanensis</name>
    <dbReference type="NCBI Taxonomy" id="342230"/>
    <lineage>
        <taxon>Bacteria</taxon>
        <taxon>Bacillati</taxon>
        <taxon>Actinomycetota</taxon>
        <taxon>Actinomycetes</taxon>
        <taxon>Pseudonocardiales</taxon>
        <taxon>Pseudonocardiaceae</taxon>
        <taxon>Amycolatopsis</taxon>
    </lineage>
</organism>
<dbReference type="PRINTS" id="PR01036">
    <property type="entry name" value="TCRTETB"/>
</dbReference>
<keyword evidence="11" id="KW-1185">Reference proteome</keyword>
<feature type="transmembrane region" description="Helical" evidence="8">
    <location>
        <begin position="265"/>
        <end position="290"/>
    </location>
</feature>
<evidence type="ECO:0000256" key="6">
    <source>
        <dbReference type="ARBA" id="ARBA00023136"/>
    </source>
</evidence>
<protein>
    <submittedName>
        <fullName evidence="10">MFS transporter</fullName>
    </submittedName>
</protein>
<evidence type="ECO:0000313" key="10">
    <source>
        <dbReference type="EMBL" id="GLY63820.1"/>
    </source>
</evidence>
<dbReference type="Pfam" id="PF07690">
    <property type="entry name" value="MFS_1"/>
    <property type="match status" value="1"/>
</dbReference>
<dbReference type="InterPro" id="IPR020846">
    <property type="entry name" value="MFS_dom"/>
</dbReference>
<feature type="transmembrane region" description="Helical" evidence="8">
    <location>
        <begin position="296"/>
        <end position="318"/>
    </location>
</feature>
<feature type="transmembrane region" description="Helical" evidence="8">
    <location>
        <begin position="165"/>
        <end position="184"/>
    </location>
</feature>
<dbReference type="GO" id="GO:0022857">
    <property type="term" value="F:transmembrane transporter activity"/>
    <property type="evidence" value="ECO:0007669"/>
    <property type="project" value="InterPro"/>
</dbReference>
<evidence type="ECO:0000256" key="2">
    <source>
        <dbReference type="ARBA" id="ARBA00022448"/>
    </source>
</evidence>
<dbReference type="EMBL" id="BSTI01000001">
    <property type="protein sequence ID" value="GLY63820.1"/>
    <property type="molecule type" value="Genomic_DNA"/>
</dbReference>
<feature type="transmembrane region" description="Helical" evidence="8">
    <location>
        <begin position="362"/>
        <end position="383"/>
    </location>
</feature>
<comment type="subcellular location">
    <subcellularLocation>
        <location evidence="1">Cell membrane</location>
        <topology evidence="1">Multi-pass membrane protein</topology>
    </subcellularLocation>
</comment>
<comment type="caution">
    <text evidence="10">The sequence shown here is derived from an EMBL/GenBank/DDBJ whole genome shotgun (WGS) entry which is preliminary data.</text>
</comment>
<feature type="region of interest" description="Disordered" evidence="7">
    <location>
        <begin position="533"/>
        <end position="574"/>
    </location>
</feature>
<evidence type="ECO:0000259" key="9">
    <source>
        <dbReference type="PROSITE" id="PS50850"/>
    </source>
</evidence>
<keyword evidence="2" id="KW-0813">Transport</keyword>
<dbReference type="PROSITE" id="PS50850">
    <property type="entry name" value="MFS"/>
    <property type="match status" value="1"/>
</dbReference>
<dbReference type="PANTHER" id="PTHR42718">
    <property type="entry name" value="MAJOR FACILITATOR SUPERFAMILY MULTIDRUG TRANSPORTER MFSC"/>
    <property type="match status" value="1"/>
</dbReference>
<name>A0A9W6QXK7_9PSEU</name>
<keyword evidence="4 8" id="KW-0812">Transmembrane</keyword>